<feature type="non-terminal residue" evidence="2">
    <location>
        <position position="81"/>
    </location>
</feature>
<accession>A0ABD0MB19</accession>
<dbReference type="EMBL" id="JAMKFB020000915">
    <property type="protein sequence ID" value="KAL0146509.1"/>
    <property type="molecule type" value="Genomic_DNA"/>
</dbReference>
<dbReference type="Proteomes" id="UP001529510">
    <property type="component" value="Unassembled WGS sequence"/>
</dbReference>
<feature type="region of interest" description="Disordered" evidence="1">
    <location>
        <begin position="51"/>
        <end position="81"/>
    </location>
</feature>
<sequence length="81" mass="8851">LELTELRETTNSGSSLKHPDIVNSVRRSQREKHFASAHLSSESIIRVTKQPTKASSSLANCPITTEGFPKTSSKEPGNQSE</sequence>
<comment type="caution">
    <text evidence="2">The sequence shown here is derived from an EMBL/GenBank/DDBJ whole genome shotgun (WGS) entry which is preliminary data.</text>
</comment>
<evidence type="ECO:0000313" key="3">
    <source>
        <dbReference type="Proteomes" id="UP001529510"/>
    </source>
</evidence>
<feature type="compositionally biased region" description="Polar residues" evidence="1">
    <location>
        <begin position="70"/>
        <end position="81"/>
    </location>
</feature>
<name>A0ABD0MB19_CIRMR</name>
<keyword evidence="3" id="KW-1185">Reference proteome</keyword>
<evidence type="ECO:0000256" key="1">
    <source>
        <dbReference type="SAM" id="MobiDB-lite"/>
    </source>
</evidence>
<reference evidence="2 3" key="1">
    <citation type="submission" date="2024-05" db="EMBL/GenBank/DDBJ databases">
        <title>Genome sequencing and assembly of Indian major carp, Cirrhinus mrigala (Hamilton, 1822).</title>
        <authorList>
            <person name="Mohindra V."/>
            <person name="Chowdhury L.M."/>
            <person name="Lal K."/>
            <person name="Jena J.K."/>
        </authorList>
    </citation>
    <scope>NUCLEOTIDE SEQUENCE [LARGE SCALE GENOMIC DNA]</scope>
    <source>
        <strain evidence="2">CM1030</strain>
        <tissue evidence="2">Blood</tissue>
    </source>
</reference>
<gene>
    <name evidence="2" type="ORF">M9458_058140</name>
</gene>
<organism evidence="2 3">
    <name type="scientific">Cirrhinus mrigala</name>
    <name type="common">Mrigala</name>
    <dbReference type="NCBI Taxonomy" id="683832"/>
    <lineage>
        <taxon>Eukaryota</taxon>
        <taxon>Metazoa</taxon>
        <taxon>Chordata</taxon>
        <taxon>Craniata</taxon>
        <taxon>Vertebrata</taxon>
        <taxon>Euteleostomi</taxon>
        <taxon>Actinopterygii</taxon>
        <taxon>Neopterygii</taxon>
        <taxon>Teleostei</taxon>
        <taxon>Ostariophysi</taxon>
        <taxon>Cypriniformes</taxon>
        <taxon>Cyprinidae</taxon>
        <taxon>Labeoninae</taxon>
        <taxon>Labeonini</taxon>
        <taxon>Cirrhinus</taxon>
    </lineage>
</organism>
<proteinExistence type="predicted"/>
<evidence type="ECO:0000313" key="2">
    <source>
        <dbReference type="EMBL" id="KAL0146509.1"/>
    </source>
</evidence>
<feature type="compositionally biased region" description="Polar residues" evidence="1">
    <location>
        <begin position="51"/>
        <end position="63"/>
    </location>
</feature>
<dbReference type="AlphaFoldDB" id="A0ABD0MB19"/>
<feature type="non-terminal residue" evidence="2">
    <location>
        <position position="1"/>
    </location>
</feature>
<protein>
    <submittedName>
        <fullName evidence="2">Uncharacterized protein</fullName>
    </submittedName>
</protein>